<reference evidence="1 2" key="1">
    <citation type="submission" date="2013-08" db="EMBL/GenBank/DDBJ databases">
        <title>The genome sequence of Skermanella stibiiresistens.</title>
        <authorList>
            <person name="Zhu W."/>
            <person name="Wang G."/>
        </authorList>
    </citation>
    <scope>NUCLEOTIDE SEQUENCE [LARGE SCALE GENOMIC DNA]</scope>
    <source>
        <strain evidence="1 2">SB22</strain>
    </source>
</reference>
<accession>W9GV31</accession>
<name>W9GV31_9PROT</name>
<protein>
    <recommendedName>
        <fullName evidence="3">Glycine zipper domain-containing protein</fullName>
    </recommendedName>
</protein>
<organism evidence="1 2">
    <name type="scientific">Skermanella stibiiresistens SB22</name>
    <dbReference type="NCBI Taxonomy" id="1385369"/>
    <lineage>
        <taxon>Bacteria</taxon>
        <taxon>Pseudomonadati</taxon>
        <taxon>Pseudomonadota</taxon>
        <taxon>Alphaproteobacteria</taxon>
        <taxon>Rhodospirillales</taxon>
        <taxon>Azospirillaceae</taxon>
        <taxon>Skermanella</taxon>
    </lineage>
</organism>
<keyword evidence="2" id="KW-1185">Reference proteome</keyword>
<gene>
    <name evidence="1" type="ORF">N825_28920</name>
</gene>
<proteinExistence type="predicted"/>
<dbReference type="RefSeq" id="WP_037460977.1">
    <property type="nucleotide sequence ID" value="NZ_AVFL01000047.1"/>
</dbReference>
<comment type="caution">
    <text evidence="1">The sequence shown here is derived from an EMBL/GenBank/DDBJ whole genome shotgun (WGS) entry which is preliminary data.</text>
</comment>
<dbReference type="AlphaFoldDB" id="W9GV31"/>
<dbReference type="Proteomes" id="UP000019486">
    <property type="component" value="Unassembled WGS sequence"/>
</dbReference>
<evidence type="ECO:0000313" key="1">
    <source>
        <dbReference type="EMBL" id="EWY36297.1"/>
    </source>
</evidence>
<dbReference type="EMBL" id="AVFL01000047">
    <property type="protein sequence ID" value="EWY36297.1"/>
    <property type="molecule type" value="Genomic_DNA"/>
</dbReference>
<evidence type="ECO:0008006" key="3">
    <source>
        <dbReference type="Google" id="ProtNLM"/>
    </source>
</evidence>
<sequence length="227" mass="23644">MTWRYQTHSSGNKDASTRSVVASTAATGAMIGAFGGPVGAALGAGIGGLVGWFAKTSSSTPTSAPTPAPTPVVVLPPFKHVSVNNLDSLRKLHDDLWSGAIHPRACAVQVTGPMAQTVSKAYNALYKVRGLRRRGEMVAIAASIEATAKSIDGFIKPSASNLVAPLTFIAKELGDSYYQEDHFTAALCLPCADIVCSILVAGLHLAHNDGDVVMLTAEGRRSLPPHP</sequence>
<evidence type="ECO:0000313" key="2">
    <source>
        <dbReference type="Proteomes" id="UP000019486"/>
    </source>
</evidence>